<evidence type="ECO:0000256" key="1">
    <source>
        <dbReference type="SAM" id="Phobius"/>
    </source>
</evidence>
<keyword evidence="1" id="KW-1133">Transmembrane helix</keyword>
<organism evidence="2 3">
    <name type="scientific">Roseomonas elaeocarpi</name>
    <dbReference type="NCBI Taxonomy" id="907779"/>
    <lineage>
        <taxon>Bacteria</taxon>
        <taxon>Pseudomonadati</taxon>
        <taxon>Pseudomonadota</taxon>
        <taxon>Alphaproteobacteria</taxon>
        <taxon>Acetobacterales</taxon>
        <taxon>Roseomonadaceae</taxon>
        <taxon>Roseomonas</taxon>
    </lineage>
</organism>
<keyword evidence="1" id="KW-0472">Membrane</keyword>
<feature type="transmembrane region" description="Helical" evidence="1">
    <location>
        <begin position="32"/>
        <end position="49"/>
    </location>
</feature>
<dbReference type="Proteomes" id="UP001589865">
    <property type="component" value="Unassembled WGS sequence"/>
</dbReference>
<reference evidence="2 3" key="1">
    <citation type="submission" date="2024-09" db="EMBL/GenBank/DDBJ databases">
        <authorList>
            <person name="Sun Q."/>
            <person name="Mori K."/>
        </authorList>
    </citation>
    <scope>NUCLEOTIDE SEQUENCE [LARGE SCALE GENOMIC DNA]</scope>
    <source>
        <strain evidence="2 3">TBRC 5777</strain>
    </source>
</reference>
<gene>
    <name evidence="2" type="ORF">ACFFGY_06495</name>
</gene>
<keyword evidence="1" id="KW-0812">Transmembrane</keyword>
<comment type="caution">
    <text evidence="2">The sequence shown here is derived from an EMBL/GenBank/DDBJ whole genome shotgun (WGS) entry which is preliminary data.</text>
</comment>
<dbReference type="EMBL" id="JBHLUN010000005">
    <property type="protein sequence ID" value="MFC0407892.1"/>
    <property type="molecule type" value="Genomic_DNA"/>
</dbReference>
<keyword evidence="3" id="KW-1185">Reference proteome</keyword>
<feature type="transmembrane region" description="Helical" evidence="1">
    <location>
        <begin position="86"/>
        <end position="103"/>
    </location>
</feature>
<name>A0ABV6JQ85_9PROT</name>
<protein>
    <submittedName>
        <fullName evidence="2">Uncharacterized protein</fullName>
    </submittedName>
</protein>
<sequence>MSSLILLCGVIALALVLRLSRASARPRDRLAMAAALPVMLLAWALPALAQQAVTAPAPSNGVLFSTLWALALPVLQPALVALATSLALSFPAAAVALIKWAWAKATANSEAAKATALQRLAEIGGRAGAQLATVIMSDPAASAAIQQAKDALVATMAANVKETLAKIGGNPSGVEQIILGKAAEALPAQVAAAAQAAAASGGVAPDLAAAAAALSKLTGLLKPAGIPVSTVGTGG</sequence>
<evidence type="ECO:0000313" key="3">
    <source>
        <dbReference type="Proteomes" id="UP001589865"/>
    </source>
</evidence>
<accession>A0ABV6JQ85</accession>
<evidence type="ECO:0000313" key="2">
    <source>
        <dbReference type="EMBL" id="MFC0407892.1"/>
    </source>
</evidence>
<proteinExistence type="predicted"/>
<dbReference type="RefSeq" id="WP_377043621.1">
    <property type="nucleotide sequence ID" value="NZ_JBHLUN010000005.1"/>
</dbReference>